<name>A0AC59Y8J7_RANTA</name>
<reference evidence="1" key="1">
    <citation type="submission" date="2023-05" db="EMBL/GenBank/DDBJ databases">
        <authorList>
            <consortium name="ELIXIR-Norway"/>
        </authorList>
    </citation>
    <scope>NUCLEOTIDE SEQUENCE</scope>
</reference>
<gene>
    <name evidence="1" type="ORF">MRATA1EN22A_LOCUS3051</name>
</gene>
<sequence length="216" mass="22964">MAEDSEFFGHKNDSRDISWMAPSSATLACAVEVPGGSMMLGHLRQVSFEAGLCPARRLGDSCDLGACCALCPTPVSQLHQGSRTLCVTLPLILEKVGLLWGPLGAGAPRTPPFLSKDQTHDAPCGPEMDSSYRPQAKRAQQTRGGLPPTPSKSRQGKDVPCHPVRRRPSTYSPPTTNILSAHAHGKGLGTTQRTGNQWRAGATQTPHTPGALPLRT</sequence>
<protein>
    <submittedName>
        <fullName evidence="1">Uncharacterized protein</fullName>
    </submittedName>
</protein>
<evidence type="ECO:0000313" key="1">
    <source>
        <dbReference type="EMBL" id="CAM9476929.1"/>
    </source>
</evidence>
<evidence type="ECO:0000313" key="2">
    <source>
        <dbReference type="Proteomes" id="UP001162501"/>
    </source>
</evidence>
<dbReference type="EMBL" id="OX596095">
    <property type="protein sequence ID" value="CAM9476929.1"/>
    <property type="molecule type" value="Genomic_DNA"/>
</dbReference>
<proteinExistence type="predicted"/>
<dbReference type="Proteomes" id="UP001162501">
    <property type="component" value="Chromosome 11"/>
</dbReference>
<reference evidence="1" key="2">
    <citation type="submission" date="2025-03" db="EMBL/GenBank/DDBJ databases">
        <authorList>
            <consortium name="ELIXIR-Norway"/>
            <consortium name="Elixir Norway"/>
        </authorList>
    </citation>
    <scope>NUCLEOTIDE SEQUENCE</scope>
</reference>
<accession>A0AC59Y8J7</accession>
<organism evidence="1 2">
    <name type="scientific">Rangifer tarandus platyrhynchus</name>
    <name type="common">Svalbard reindeer</name>
    <dbReference type="NCBI Taxonomy" id="3082113"/>
    <lineage>
        <taxon>Eukaryota</taxon>
        <taxon>Metazoa</taxon>
        <taxon>Chordata</taxon>
        <taxon>Craniata</taxon>
        <taxon>Vertebrata</taxon>
        <taxon>Euteleostomi</taxon>
        <taxon>Mammalia</taxon>
        <taxon>Eutheria</taxon>
        <taxon>Laurasiatheria</taxon>
        <taxon>Artiodactyla</taxon>
        <taxon>Ruminantia</taxon>
        <taxon>Pecora</taxon>
        <taxon>Cervidae</taxon>
        <taxon>Odocoileinae</taxon>
        <taxon>Rangifer</taxon>
    </lineage>
</organism>